<organism evidence="1">
    <name type="scientific">Streptomyces sp. NBC_00119</name>
    <dbReference type="NCBI Taxonomy" id="2975659"/>
    <lineage>
        <taxon>Bacteria</taxon>
        <taxon>Bacillati</taxon>
        <taxon>Actinomycetota</taxon>
        <taxon>Actinomycetes</taxon>
        <taxon>Kitasatosporales</taxon>
        <taxon>Streptomycetaceae</taxon>
        <taxon>Streptomyces</taxon>
    </lineage>
</organism>
<protein>
    <submittedName>
        <fullName evidence="1">Uncharacterized protein</fullName>
    </submittedName>
</protein>
<proteinExistence type="predicted"/>
<dbReference type="AlphaFoldDB" id="A0AAU1U4X6"/>
<name>A0AAU1U4X6_9ACTN</name>
<dbReference type="EMBL" id="CP108195">
    <property type="protein sequence ID" value="WTS11698.1"/>
    <property type="molecule type" value="Genomic_DNA"/>
</dbReference>
<gene>
    <name evidence="1" type="ORF">OHU69_12010</name>
</gene>
<sequence length="369" mass="39911">MDPHGPIAQRFPLVARFRPACLPLPQRVRALTELADNAADKADQGLASAVYNQAALVASDLDLPELAREMCHQHAAAYLHACPLPGMTAIRALEPVVNLARLQIRARHADDGRQRLLALFDAVSTGAPAQFDGITVPADLTTSAEDCQQVRAWLWRVLLADGTRTLTTAGRWAEALAHIEEHRGVGQRMYDGRQVAVLAALTAGDTLAAEELLARTEPGEPWEDAVTGCLTVLCHRAAGKPVHRHLQDLVATYLVRADEQGMTVFNTRLGLTVLDAVASPEDPAARLVVAELHRRATQMTDGYAVREILGHPWLTTFMTDRKAQDCRDLLSACALGAGVAPADLQNEVKAALRISDRVIRKSVAAPTGR</sequence>
<reference evidence="1" key="1">
    <citation type="submission" date="2022-10" db="EMBL/GenBank/DDBJ databases">
        <title>The complete genomes of actinobacterial strains from the NBC collection.</title>
        <authorList>
            <person name="Joergensen T.S."/>
            <person name="Alvarez Arevalo M."/>
            <person name="Sterndorff E.B."/>
            <person name="Faurdal D."/>
            <person name="Vuksanovic O."/>
            <person name="Mourched A.-S."/>
            <person name="Charusanti P."/>
            <person name="Shaw S."/>
            <person name="Blin K."/>
            <person name="Weber T."/>
        </authorList>
    </citation>
    <scope>NUCLEOTIDE SEQUENCE</scope>
    <source>
        <strain evidence="1">NBC_00119</strain>
    </source>
</reference>
<evidence type="ECO:0000313" key="1">
    <source>
        <dbReference type="EMBL" id="WTS11698.1"/>
    </source>
</evidence>
<accession>A0AAU1U4X6</accession>